<protein>
    <submittedName>
        <fullName evidence="2">Uncharacterized protein</fullName>
    </submittedName>
</protein>
<evidence type="ECO:0000313" key="3">
    <source>
        <dbReference type="Proteomes" id="UP001469553"/>
    </source>
</evidence>
<evidence type="ECO:0000313" key="2">
    <source>
        <dbReference type="EMBL" id="MEQ2312354.1"/>
    </source>
</evidence>
<dbReference type="EMBL" id="JAHRIP010078762">
    <property type="protein sequence ID" value="MEQ2312354.1"/>
    <property type="molecule type" value="Genomic_DNA"/>
</dbReference>
<keyword evidence="3" id="KW-1185">Reference proteome</keyword>
<comment type="caution">
    <text evidence="2">The sequence shown here is derived from an EMBL/GenBank/DDBJ whole genome shotgun (WGS) entry which is preliminary data.</text>
</comment>
<dbReference type="Proteomes" id="UP001469553">
    <property type="component" value="Unassembled WGS sequence"/>
</dbReference>
<accession>A0ABV1A1E0</accession>
<proteinExistence type="predicted"/>
<gene>
    <name evidence="2" type="ORF">AMECASPLE_030063</name>
</gene>
<sequence>MSENPAQTEQVNENSFEGEDEEQVVQIQSQTVLVSQGNQEDNFVEEQSQCLLKSQQRKTNTDDVEDMGNSFLEKGKKLSVLLALKSEMTQEWKIQECVWN</sequence>
<organism evidence="2 3">
    <name type="scientific">Ameca splendens</name>
    <dbReference type="NCBI Taxonomy" id="208324"/>
    <lineage>
        <taxon>Eukaryota</taxon>
        <taxon>Metazoa</taxon>
        <taxon>Chordata</taxon>
        <taxon>Craniata</taxon>
        <taxon>Vertebrata</taxon>
        <taxon>Euteleostomi</taxon>
        <taxon>Actinopterygii</taxon>
        <taxon>Neopterygii</taxon>
        <taxon>Teleostei</taxon>
        <taxon>Neoteleostei</taxon>
        <taxon>Acanthomorphata</taxon>
        <taxon>Ovalentaria</taxon>
        <taxon>Atherinomorphae</taxon>
        <taxon>Cyprinodontiformes</taxon>
        <taxon>Goodeidae</taxon>
        <taxon>Ameca</taxon>
    </lineage>
</organism>
<feature type="compositionally biased region" description="Polar residues" evidence="1">
    <location>
        <begin position="1"/>
        <end position="15"/>
    </location>
</feature>
<name>A0ABV1A1E0_9TELE</name>
<evidence type="ECO:0000256" key="1">
    <source>
        <dbReference type="SAM" id="MobiDB-lite"/>
    </source>
</evidence>
<reference evidence="2 3" key="1">
    <citation type="submission" date="2021-06" db="EMBL/GenBank/DDBJ databases">
        <authorList>
            <person name="Palmer J.M."/>
        </authorList>
    </citation>
    <scope>NUCLEOTIDE SEQUENCE [LARGE SCALE GENOMIC DNA]</scope>
    <source>
        <strain evidence="2 3">AS_MEX2019</strain>
        <tissue evidence="2">Muscle</tissue>
    </source>
</reference>
<feature type="region of interest" description="Disordered" evidence="1">
    <location>
        <begin position="1"/>
        <end position="21"/>
    </location>
</feature>